<name>A0A0J6VJL2_MYCCU</name>
<evidence type="ECO:0000313" key="1">
    <source>
        <dbReference type="EMBL" id="KMO69767.1"/>
    </source>
</evidence>
<keyword evidence="2" id="KW-1185">Reference proteome</keyword>
<dbReference type="EMBL" id="JYNX01000088">
    <property type="protein sequence ID" value="KMO69767.1"/>
    <property type="molecule type" value="Genomic_DNA"/>
</dbReference>
<dbReference type="Proteomes" id="UP000036176">
    <property type="component" value="Unassembled WGS sequence"/>
</dbReference>
<sequence>MRPEELVATLAELERIRAAILDLVEQQAPRLLPEPPDDAGADRTTYDVLLGLRRAVLGNPAAARGLHDVLVAQGRRYAETPDGARLRDALASSQAVENLRLVWETVSLNVLDGPAAPGRAPDAWAALFADTVVAQGLDDAILSRFRPEGFA</sequence>
<dbReference type="AlphaFoldDB" id="A0A0J6VJL2"/>
<protein>
    <submittedName>
        <fullName evidence="1">Uncharacterized protein</fullName>
    </submittedName>
</protein>
<organism evidence="1 2">
    <name type="scientific">Mycolicibacterium chubuense</name>
    <name type="common">Mycobacterium chubuense</name>
    <dbReference type="NCBI Taxonomy" id="1800"/>
    <lineage>
        <taxon>Bacteria</taxon>
        <taxon>Bacillati</taxon>
        <taxon>Actinomycetota</taxon>
        <taxon>Actinomycetes</taxon>
        <taxon>Mycobacteriales</taxon>
        <taxon>Mycobacteriaceae</taxon>
        <taxon>Mycolicibacterium</taxon>
    </lineage>
</organism>
<proteinExistence type="predicted"/>
<dbReference type="OrthoDB" id="5522937at2"/>
<gene>
    <name evidence="1" type="ORF">MCHUDSM44219_05477</name>
</gene>
<dbReference type="PATRIC" id="fig|1800.3.peg.5515"/>
<comment type="caution">
    <text evidence="1">The sequence shown here is derived from an EMBL/GenBank/DDBJ whole genome shotgun (WGS) entry which is preliminary data.</text>
</comment>
<accession>A0A0J6VJL2</accession>
<dbReference type="RefSeq" id="WP_048421331.1">
    <property type="nucleotide sequence ID" value="NZ_JYNX01000088.1"/>
</dbReference>
<reference evidence="1 2" key="1">
    <citation type="journal article" date="2015" name="Genome Biol. Evol.">
        <title>Characterization of Three Mycobacterium spp. with Potential Use in Bioremediation by Genome Sequencing and Comparative Genomics.</title>
        <authorList>
            <person name="Das S."/>
            <person name="Pettersson B.M."/>
            <person name="Behra P.R."/>
            <person name="Ramesh M."/>
            <person name="Dasgupta S."/>
            <person name="Bhattacharya A."/>
            <person name="Kirsebom L.A."/>
        </authorList>
    </citation>
    <scope>NUCLEOTIDE SEQUENCE [LARGE SCALE GENOMIC DNA]</scope>
    <source>
        <strain evidence="1 2">DSM 44219</strain>
    </source>
</reference>
<evidence type="ECO:0000313" key="2">
    <source>
        <dbReference type="Proteomes" id="UP000036176"/>
    </source>
</evidence>